<dbReference type="InterPro" id="IPR025605">
    <property type="entry name" value="OST-HTH/LOTUS_dom"/>
</dbReference>
<feature type="compositionally biased region" description="Acidic residues" evidence="2">
    <location>
        <begin position="1"/>
        <end position="11"/>
    </location>
</feature>
<name>A0A0H5R992_9EUKA</name>
<evidence type="ECO:0000256" key="2">
    <source>
        <dbReference type="SAM" id="MobiDB-lite"/>
    </source>
</evidence>
<keyword evidence="1" id="KW-0862">Zinc</keyword>
<accession>A0A0H5R992</accession>
<dbReference type="Gene3D" id="3.30.420.610">
    <property type="entry name" value="LOTUS domain-like"/>
    <property type="match status" value="1"/>
</dbReference>
<protein>
    <recommendedName>
        <fullName evidence="6">HTH OST-type domain-containing protein</fullName>
    </recommendedName>
</protein>
<evidence type="ECO:0000259" key="4">
    <source>
        <dbReference type="PROSITE" id="PS51644"/>
    </source>
</evidence>
<feature type="region of interest" description="Disordered" evidence="2">
    <location>
        <begin position="1"/>
        <end position="24"/>
    </location>
</feature>
<dbReference type="PROSITE" id="PS50103">
    <property type="entry name" value="ZF_C3H1"/>
    <property type="match status" value="1"/>
</dbReference>
<dbReference type="InterPro" id="IPR000571">
    <property type="entry name" value="Znf_CCCH"/>
</dbReference>
<keyword evidence="1" id="KW-0863">Zinc-finger</keyword>
<dbReference type="PROSITE" id="PS51644">
    <property type="entry name" value="HTH_OST"/>
    <property type="match status" value="1"/>
</dbReference>
<organism evidence="5">
    <name type="scientific">Spongospora subterranea</name>
    <dbReference type="NCBI Taxonomy" id="70186"/>
    <lineage>
        <taxon>Eukaryota</taxon>
        <taxon>Sar</taxon>
        <taxon>Rhizaria</taxon>
        <taxon>Endomyxa</taxon>
        <taxon>Phytomyxea</taxon>
        <taxon>Plasmodiophorida</taxon>
        <taxon>Plasmodiophoridae</taxon>
        <taxon>Spongospora</taxon>
    </lineage>
</organism>
<evidence type="ECO:0000259" key="3">
    <source>
        <dbReference type="PROSITE" id="PS50103"/>
    </source>
</evidence>
<evidence type="ECO:0000313" key="5">
    <source>
        <dbReference type="EMBL" id="CRZ10326.1"/>
    </source>
</evidence>
<dbReference type="GO" id="GO:0008270">
    <property type="term" value="F:zinc ion binding"/>
    <property type="evidence" value="ECO:0007669"/>
    <property type="project" value="UniProtKB-KW"/>
</dbReference>
<keyword evidence="1" id="KW-0479">Metal-binding</keyword>
<sequence>MLATSDDDYEEDMLHRKPPKPQGHVIPQLNVLSRELQQLLDQEPGKVINLCDLRAKYNYAYNRELDKLGYSKLVDCIAALPGPVRMDKLGPHGACLRLTGSCSKICSFFQKPKSCYYGDSCRGGVHECEKCGSPEHGASQCLCR</sequence>
<evidence type="ECO:0000256" key="1">
    <source>
        <dbReference type="PROSITE-ProRule" id="PRU00723"/>
    </source>
</evidence>
<dbReference type="EMBL" id="HACM01009884">
    <property type="protein sequence ID" value="CRZ10326.1"/>
    <property type="molecule type" value="Transcribed_RNA"/>
</dbReference>
<feature type="zinc finger region" description="C3H1-type" evidence="1">
    <location>
        <begin position="100"/>
        <end position="129"/>
    </location>
</feature>
<feature type="domain" description="HTH OST-type" evidence="4">
    <location>
        <begin position="28"/>
        <end position="100"/>
    </location>
</feature>
<feature type="domain" description="C3H1-type" evidence="3">
    <location>
        <begin position="100"/>
        <end position="129"/>
    </location>
</feature>
<dbReference type="InterPro" id="IPR041966">
    <property type="entry name" value="LOTUS-like"/>
</dbReference>
<dbReference type="AlphaFoldDB" id="A0A0H5R992"/>
<reference evidence="5" key="1">
    <citation type="submission" date="2015-04" db="EMBL/GenBank/DDBJ databases">
        <title>The genome sequence of the plant pathogenic Rhizarian Plasmodiophora brassicae reveals insights in its biotrophic life cycle and the origin of chitin synthesis.</title>
        <authorList>
            <person name="Schwelm A."/>
            <person name="Fogelqvist J."/>
            <person name="Knaust A."/>
            <person name="Julke S."/>
            <person name="Lilja T."/>
            <person name="Dhandapani V."/>
            <person name="Bonilla-Rosso G."/>
            <person name="Karlsson M."/>
            <person name="Shevchenko A."/>
            <person name="Choi S.R."/>
            <person name="Kim H.G."/>
            <person name="Park J.Y."/>
            <person name="Lim Y.P."/>
            <person name="Ludwig-Muller J."/>
            <person name="Dixelius C."/>
        </authorList>
    </citation>
    <scope>NUCLEOTIDE SEQUENCE</scope>
    <source>
        <tissue evidence="5">Potato root galls</tissue>
    </source>
</reference>
<evidence type="ECO:0008006" key="6">
    <source>
        <dbReference type="Google" id="ProtNLM"/>
    </source>
</evidence>
<proteinExistence type="predicted"/>